<name>A0ABW1RAE5_9LACO</name>
<dbReference type="PANTHER" id="PTHR42756">
    <property type="entry name" value="TRANSCRIPTIONAL REGULATOR, MARR"/>
    <property type="match status" value="1"/>
</dbReference>
<dbReference type="Proteomes" id="UP001596253">
    <property type="component" value="Unassembled WGS sequence"/>
</dbReference>
<dbReference type="Pfam" id="PF01047">
    <property type="entry name" value="MarR"/>
    <property type="match status" value="1"/>
</dbReference>
<dbReference type="InterPro" id="IPR036388">
    <property type="entry name" value="WH-like_DNA-bd_sf"/>
</dbReference>
<dbReference type="PROSITE" id="PS50995">
    <property type="entry name" value="HTH_MARR_2"/>
    <property type="match status" value="1"/>
</dbReference>
<accession>A0ABW1RAE5</accession>
<evidence type="ECO:0000313" key="6">
    <source>
        <dbReference type="Proteomes" id="UP001596253"/>
    </source>
</evidence>
<feature type="domain" description="HTH marR-type" evidence="4">
    <location>
        <begin position="4"/>
        <end position="136"/>
    </location>
</feature>
<keyword evidence="2" id="KW-0238">DNA-binding</keyword>
<comment type="caution">
    <text evidence="5">The sequence shown here is derived from an EMBL/GenBank/DDBJ whole genome shotgun (WGS) entry which is preliminary data.</text>
</comment>
<dbReference type="PROSITE" id="PS01117">
    <property type="entry name" value="HTH_MARR_1"/>
    <property type="match status" value="1"/>
</dbReference>
<dbReference type="InterPro" id="IPR000835">
    <property type="entry name" value="HTH_MarR-typ"/>
</dbReference>
<keyword evidence="1" id="KW-0805">Transcription regulation</keyword>
<evidence type="ECO:0000256" key="1">
    <source>
        <dbReference type="ARBA" id="ARBA00023015"/>
    </source>
</evidence>
<proteinExistence type="predicted"/>
<evidence type="ECO:0000256" key="3">
    <source>
        <dbReference type="ARBA" id="ARBA00023163"/>
    </source>
</evidence>
<sequence length="153" mass="17119">MMTQPDVLRQIGTIARALDAISNVEFQALALTKGQYLYLVRICEQPGIITEHLAQQLRVDRTTANRAVQKLVTQGLIEKHAAKINRKNKELFPTATGLARYPQLKRENTYSNQVALADLSIDEAHQLAALLAKVSERVTADWTTVKQGGHRPY</sequence>
<keyword evidence="3" id="KW-0804">Transcription</keyword>
<keyword evidence="6" id="KW-1185">Reference proteome</keyword>
<dbReference type="SUPFAM" id="SSF46785">
    <property type="entry name" value="Winged helix' DNA-binding domain"/>
    <property type="match status" value="1"/>
</dbReference>
<evidence type="ECO:0000313" key="5">
    <source>
        <dbReference type="EMBL" id="MFC6165726.1"/>
    </source>
</evidence>
<evidence type="ECO:0000259" key="4">
    <source>
        <dbReference type="PROSITE" id="PS50995"/>
    </source>
</evidence>
<organism evidence="5 6">
    <name type="scientific">Lactiplantibacillus dongliensis</name>
    <dbReference type="NCBI Taxonomy" id="2559919"/>
    <lineage>
        <taxon>Bacteria</taxon>
        <taxon>Bacillati</taxon>
        <taxon>Bacillota</taxon>
        <taxon>Bacilli</taxon>
        <taxon>Lactobacillales</taxon>
        <taxon>Lactobacillaceae</taxon>
        <taxon>Lactiplantibacillus</taxon>
    </lineage>
</organism>
<dbReference type="SMART" id="SM00347">
    <property type="entry name" value="HTH_MARR"/>
    <property type="match status" value="1"/>
</dbReference>
<reference evidence="6" key="1">
    <citation type="journal article" date="2019" name="Int. J. Syst. Evol. Microbiol.">
        <title>The Global Catalogue of Microorganisms (GCM) 10K type strain sequencing project: providing services to taxonomists for standard genome sequencing and annotation.</title>
        <authorList>
            <consortium name="The Broad Institute Genomics Platform"/>
            <consortium name="The Broad Institute Genome Sequencing Center for Infectious Disease"/>
            <person name="Wu L."/>
            <person name="Ma J."/>
        </authorList>
    </citation>
    <scope>NUCLEOTIDE SEQUENCE [LARGE SCALE GENOMIC DNA]</scope>
    <source>
        <strain evidence="6">CCM 8932</strain>
    </source>
</reference>
<dbReference type="InterPro" id="IPR036390">
    <property type="entry name" value="WH_DNA-bd_sf"/>
</dbReference>
<dbReference type="InterPro" id="IPR023187">
    <property type="entry name" value="Tscrpt_reg_MarR-type_CS"/>
</dbReference>
<dbReference type="PRINTS" id="PR00598">
    <property type="entry name" value="HTHMARR"/>
</dbReference>
<dbReference type="RefSeq" id="WP_307722453.1">
    <property type="nucleotide sequence ID" value="NZ_BJDK01000011.1"/>
</dbReference>
<dbReference type="Gene3D" id="1.10.10.10">
    <property type="entry name" value="Winged helix-like DNA-binding domain superfamily/Winged helix DNA-binding domain"/>
    <property type="match status" value="1"/>
</dbReference>
<dbReference type="EMBL" id="JBHSSD010000057">
    <property type="protein sequence ID" value="MFC6165726.1"/>
    <property type="molecule type" value="Genomic_DNA"/>
</dbReference>
<protein>
    <submittedName>
        <fullName evidence="5">MarR family winged helix-turn-helix transcriptional regulator</fullName>
    </submittedName>
</protein>
<dbReference type="PANTHER" id="PTHR42756:SF2">
    <property type="entry name" value="MARR FAMILY REGULATORY PROTEIN"/>
    <property type="match status" value="1"/>
</dbReference>
<gene>
    <name evidence="5" type="ORF">ACFP3T_13735</name>
</gene>
<evidence type="ECO:0000256" key="2">
    <source>
        <dbReference type="ARBA" id="ARBA00023125"/>
    </source>
</evidence>